<evidence type="ECO:0000313" key="3">
    <source>
        <dbReference type="EMBL" id="KAF2105732.1"/>
    </source>
</evidence>
<feature type="signal peptide" evidence="2">
    <location>
        <begin position="1"/>
        <end position="23"/>
    </location>
</feature>
<organism evidence="3 4">
    <name type="scientific">Lophiotrema nucula</name>
    <dbReference type="NCBI Taxonomy" id="690887"/>
    <lineage>
        <taxon>Eukaryota</taxon>
        <taxon>Fungi</taxon>
        <taxon>Dikarya</taxon>
        <taxon>Ascomycota</taxon>
        <taxon>Pezizomycotina</taxon>
        <taxon>Dothideomycetes</taxon>
        <taxon>Pleosporomycetidae</taxon>
        <taxon>Pleosporales</taxon>
        <taxon>Lophiotremataceae</taxon>
        <taxon>Lophiotrema</taxon>
    </lineage>
</organism>
<protein>
    <submittedName>
        <fullName evidence="3">Uncharacterized protein</fullName>
    </submittedName>
</protein>
<accession>A0A6A5YEL1</accession>
<feature type="compositionally biased region" description="Polar residues" evidence="1">
    <location>
        <begin position="45"/>
        <end position="72"/>
    </location>
</feature>
<evidence type="ECO:0000313" key="4">
    <source>
        <dbReference type="Proteomes" id="UP000799770"/>
    </source>
</evidence>
<feature type="region of interest" description="Disordered" evidence="1">
    <location>
        <begin position="32"/>
        <end position="113"/>
    </location>
</feature>
<gene>
    <name evidence="3" type="ORF">BDV96DRAFT_356525</name>
</gene>
<keyword evidence="2" id="KW-0732">Signal</keyword>
<reference evidence="3" key="1">
    <citation type="journal article" date="2020" name="Stud. Mycol.">
        <title>101 Dothideomycetes genomes: a test case for predicting lifestyles and emergence of pathogens.</title>
        <authorList>
            <person name="Haridas S."/>
            <person name="Albert R."/>
            <person name="Binder M."/>
            <person name="Bloem J."/>
            <person name="Labutti K."/>
            <person name="Salamov A."/>
            <person name="Andreopoulos B."/>
            <person name="Baker S."/>
            <person name="Barry K."/>
            <person name="Bills G."/>
            <person name="Bluhm B."/>
            <person name="Cannon C."/>
            <person name="Castanera R."/>
            <person name="Culley D."/>
            <person name="Daum C."/>
            <person name="Ezra D."/>
            <person name="Gonzalez J."/>
            <person name="Henrissat B."/>
            <person name="Kuo A."/>
            <person name="Liang C."/>
            <person name="Lipzen A."/>
            <person name="Lutzoni F."/>
            <person name="Magnuson J."/>
            <person name="Mondo S."/>
            <person name="Nolan M."/>
            <person name="Ohm R."/>
            <person name="Pangilinan J."/>
            <person name="Park H.-J."/>
            <person name="Ramirez L."/>
            <person name="Alfaro M."/>
            <person name="Sun H."/>
            <person name="Tritt A."/>
            <person name="Yoshinaga Y."/>
            <person name="Zwiers L.-H."/>
            <person name="Turgeon B."/>
            <person name="Goodwin S."/>
            <person name="Spatafora J."/>
            <person name="Crous P."/>
            <person name="Grigoriev I."/>
        </authorList>
    </citation>
    <scope>NUCLEOTIDE SEQUENCE</scope>
    <source>
        <strain evidence="3">CBS 627.86</strain>
    </source>
</reference>
<dbReference type="EMBL" id="ML977372">
    <property type="protein sequence ID" value="KAF2105732.1"/>
    <property type="molecule type" value="Genomic_DNA"/>
</dbReference>
<sequence length="132" mass="13842">MSPRLSSLISLILISYLPGYVEPFQPRQIPTLASTSTPSLLSTPGVSNKLQDHSPTVSKSTTSDPTFSSAISYPNPFPTDTFGPSPGTETSIRTGEATRGSKPPSTGLASGRSTRMNSVVIRVGAVLFVIGM</sequence>
<keyword evidence="4" id="KW-1185">Reference proteome</keyword>
<feature type="compositionally biased region" description="Polar residues" evidence="1">
    <location>
        <begin position="103"/>
        <end position="113"/>
    </location>
</feature>
<feature type="compositionally biased region" description="Low complexity" evidence="1">
    <location>
        <begin position="32"/>
        <end position="44"/>
    </location>
</feature>
<evidence type="ECO:0000256" key="2">
    <source>
        <dbReference type="SAM" id="SignalP"/>
    </source>
</evidence>
<dbReference type="AlphaFoldDB" id="A0A6A5YEL1"/>
<evidence type="ECO:0000256" key="1">
    <source>
        <dbReference type="SAM" id="MobiDB-lite"/>
    </source>
</evidence>
<dbReference type="Proteomes" id="UP000799770">
    <property type="component" value="Unassembled WGS sequence"/>
</dbReference>
<proteinExistence type="predicted"/>
<feature type="chain" id="PRO_5025620971" evidence="2">
    <location>
        <begin position="24"/>
        <end position="132"/>
    </location>
</feature>
<name>A0A6A5YEL1_9PLEO</name>